<dbReference type="SUPFAM" id="SSF53474">
    <property type="entry name" value="alpha/beta-Hydrolases"/>
    <property type="match status" value="1"/>
</dbReference>
<accession>A0ABU8IS73</accession>
<sequence length="254" mass="28360">MNTRIYTPKPTSFIYSINESDQYWAQHHTGGDNARIVLLPDWEGAHTAWAQRIASTYAMTCQAEVILTDPYGVDNACPSFDAAAVFNQRCLNHPDQARIMLRGMAKALSNQWCNDGPLIFVGFCSGGAYSFEAGRADLGADAVFCVHGNPQSPMPLQHAGRYPVFWVVHGHDDPIITSDQIMSFESEMLQVNAVWSLHVISGAKHSFTRFDSRFENDAVGYSQRAEVETRHLVRSQIASFHEMRASRIETCKKG</sequence>
<gene>
    <name evidence="2" type="ORF">H3V53_14060</name>
</gene>
<dbReference type="EMBL" id="JACFYJ010000019">
    <property type="protein sequence ID" value="MEI5998288.1"/>
    <property type="molecule type" value="Genomic_DNA"/>
</dbReference>
<dbReference type="Proteomes" id="UP001386437">
    <property type="component" value="Unassembled WGS sequence"/>
</dbReference>
<evidence type="ECO:0000313" key="2">
    <source>
        <dbReference type="EMBL" id="MEI5998288.1"/>
    </source>
</evidence>
<dbReference type="Gene3D" id="3.40.50.1820">
    <property type="entry name" value="alpha/beta hydrolase"/>
    <property type="match status" value="1"/>
</dbReference>
<dbReference type="GO" id="GO:0016787">
    <property type="term" value="F:hydrolase activity"/>
    <property type="evidence" value="ECO:0007669"/>
    <property type="project" value="UniProtKB-KW"/>
</dbReference>
<reference evidence="2 3" key="1">
    <citation type="journal article" date="2022" name="Arch. Microbiol.">
        <title>Paraburkholderia bengalensis sp. nov. isolated from roots of Oryza sativa, IR64.</title>
        <authorList>
            <person name="Nag P."/>
            <person name="Mondal N."/>
            <person name="Sarkar J."/>
            <person name="Das S."/>
        </authorList>
    </citation>
    <scope>NUCLEOTIDE SEQUENCE [LARGE SCALE GENOMIC DNA]</scope>
    <source>
        <strain evidence="2 3">IR64_4_BI</strain>
    </source>
</reference>
<dbReference type="InterPro" id="IPR002925">
    <property type="entry name" value="Dienelactn_hydro"/>
</dbReference>
<dbReference type="RefSeq" id="WP_336598463.1">
    <property type="nucleotide sequence ID" value="NZ_JACFYJ010000019.1"/>
</dbReference>
<keyword evidence="2" id="KW-0378">Hydrolase</keyword>
<name>A0ABU8IS73_9BURK</name>
<evidence type="ECO:0000313" key="3">
    <source>
        <dbReference type="Proteomes" id="UP001386437"/>
    </source>
</evidence>
<feature type="domain" description="Dienelactone hydrolase" evidence="1">
    <location>
        <begin position="36"/>
        <end position="225"/>
    </location>
</feature>
<keyword evidence="3" id="KW-1185">Reference proteome</keyword>
<dbReference type="Pfam" id="PF01738">
    <property type="entry name" value="DLH"/>
    <property type="match status" value="1"/>
</dbReference>
<dbReference type="InterPro" id="IPR029058">
    <property type="entry name" value="AB_hydrolase_fold"/>
</dbReference>
<evidence type="ECO:0000259" key="1">
    <source>
        <dbReference type="Pfam" id="PF01738"/>
    </source>
</evidence>
<proteinExistence type="predicted"/>
<organism evidence="2 3">
    <name type="scientific">Paraburkholderia bengalensis</name>
    <dbReference type="NCBI Taxonomy" id="2747562"/>
    <lineage>
        <taxon>Bacteria</taxon>
        <taxon>Pseudomonadati</taxon>
        <taxon>Pseudomonadota</taxon>
        <taxon>Betaproteobacteria</taxon>
        <taxon>Burkholderiales</taxon>
        <taxon>Burkholderiaceae</taxon>
        <taxon>Paraburkholderia</taxon>
    </lineage>
</organism>
<dbReference type="PANTHER" id="PTHR46623">
    <property type="entry name" value="CARBOXYMETHYLENEBUTENOLIDASE-RELATED"/>
    <property type="match status" value="1"/>
</dbReference>
<protein>
    <submittedName>
        <fullName evidence="2">Dienelactone hydrolase family protein</fullName>
    </submittedName>
</protein>
<dbReference type="PANTHER" id="PTHR46623:SF6">
    <property type="entry name" value="ALPHA_BETA-HYDROLASES SUPERFAMILY PROTEIN"/>
    <property type="match status" value="1"/>
</dbReference>
<comment type="caution">
    <text evidence="2">The sequence shown here is derived from an EMBL/GenBank/DDBJ whole genome shotgun (WGS) entry which is preliminary data.</text>
</comment>
<dbReference type="InterPro" id="IPR051049">
    <property type="entry name" value="Dienelactone_hydrolase-like"/>
</dbReference>